<evidence type="ECO:0000259" key="11">
    <source>
        <dbReference type="Pfam" id="PF02863"/>
    </source>
</evidence>
<dbReference type="HAMAP" id="MF_00173">
    <property type="entry name" value="Arg_repressor"/>
    <property type="match status" value="1"/>
</dbReference>
<dbReference type="Proteomes" id="UP000280668">
    <property type="component" value="Unassembled WGS sequence"/>
</dbReference>
<evidence type="ECO:0000256" key="6">
    <source>
        <dbReference type="ARBA" id="ARBA00023125"/>
    </source>
</evidence>
<evidence type="ECO:0000259" key="10">
    <source>
        <dbReference type="Pfam" id="PF01316"/>
    </source>
</evidence>
<evidence type="ECO:0000256" key="5">
    <source>
        <dbReference type="ARBA" id="ARBA00023015"/>
    </source>
</evidence>
<dbReference type="GO" id="GO:0005737">
    <property type="term" value="C:cytoplasm"/>
    <property type="evidence" value="ECO:0007669"/>
    <property type="project" value="UniProtKB-SubCell"/>
</dbReference>
<dbReference type="InterPro" id="IPR036251">
    <property type="entry name" value="Arg_repress_C_sf"/>
</dbReference>
<keyword evidence="4 8" id="KW-0678">Repressor</keyword>
<dbReference type="InterPro" id="IPR020899">
    <property type="entry name" value="Arg_repress_C"/>
</dbReference>
<evidence type="ECO:0000256" key="3">
    <source>
        <dbReference type="ARBA" id="ARBA00022490"/>
    </source>
</evidence>
<keyword evidence="8" id="KW-0028">Amino-acid biosynthesis</keyword>
<evidence type="ECO:0000313" key="12">
    <source>
        <dbReference type="EMBL" id="ROR74213.1"/>
    </source>
</evidence>
<dbReference type="InterPro" id="IPR001669">
    <property type="entry name" value="Arg_repress"/>
</dbReference>
<gene>
    <name evidence="8" type="primary">argR</name>
    <name evidence="12" type="ORF">EDD31_2614</name>
</gene>
<dbReference type="InterPro" id="IPR020900">
    <property type="entry name" value="Arg_repress_DNA-bd"/>
</dbReference>
<dbReference type="PANTHER" id="PTHR34471:SF1">
    <property type="entry name" value="ARGININE REPRESSOR"/>
    <property type="match status" value="1"/>
</dbReference>
<dbReference type="NCBIfam" id="TIGR01529">
    <property type="entry name" value="argR_whole"/>
    <property type="match status" value="1"/>
</dbReference>
<dbReference type="UniPathway" id="UPA00068"/>
<evidence type="ECO:0000256" key="8">
    <source>
        <dbReference type="HAMAP-Rule" id="MF_00173"/>
    </source>
</evidence>
<evidence type="ECO:0000256" key="7">
    <source>
        <dbReference type="ARBA" id="ARBA00023163"/>
    </source>
</evidence>
<dbReference type="AlphaFoldDB" id="A0A3N2BG24"/>
<dbReference type="InterPro" id="IPR036390">
    <property type="entry name" value="WH_DNA-bd_sf"/>
</dbReference>
<comment type="similarity">
    <text evidence="2 8">Belongs to the ArgR family.</text>
</comment>
<dbReference type="InterPro" id="IPR036388">
    <property type="entry name" value="WH-like_DNA-bd_sf"/>
</dbReference>
<evidence type="ECO:0000256" key="2">
    <source>
        <dbReference type="ARBA" id="ARBA00008316"/>
    </source>
</evidence>
<dbReference type="SUPFAM" id="SSF55252">
    <property type="entry name" value="C-terminal domain of arginine repressor"/>
    <property type="match status" value="1"/>
</dbReference>
<dbReference type="RefSeq" id="WP_123304530.1">
    <property type="nucleotide sequence ID" value="NZ_RKHK01000001.1"/>
</dbReference>
<keyword evidence="5 8" id="KW-0805">Transcription regulation</keyword>
<dbReference type="EMBL" id="RKHK01000001">
    <property type="protein sequence ID" value="ROR74213.1"/>
    <property type="molecule type" value="Genomic_DNA"/>
</dbReference>
<feature type="domain" description="Arginine repressor DNA-binding" evidence="10">
    <location>
        <begin position="17"/>
        <end position="83"/>
    </location>
</feature>
<dbReference type="GO" id="GO:1900079">
    <property type="term" value="P:regulation of arginine biosynthetic process"/>
    <property type="evidence" value="ECO:0007669"/>
    <property type="project" value="UniProtKB-UniRule"/>
</dbReference>
<keyword evidence="13" id="KW-1185">Reference proteome</keyword>
<dbReference type="OrthoDB" id="7060358at2"/>
<dbReference type="SUPFAM" id="SSF46785">
    <property type="entry name" value="Winged helix' DNA-binding domain"/>
    <property type="match status" value="1"/>
</dbReference>
<dbReference type="GO" id="GO:0003677">
    <property type="term" value="F:DNA binding"/>
    <property type="evidence" value="ECO:0007669"/>
    <property type="project" value="UniProtKB-KW"/>
</dbReference>
<comment type="pathway">
    <text evidence="8">Amino-acid biosynthesis; L-arginine biosynthesis [regulation].</text>
</comment>
<dbReference type="GO" id="GO:0003700">
    <property type="term" value="F:DNA-binding transcription factor activity"/>
    <property type="evidence" value="ECO:0007669"/>
    <property type="project" value="UniProtKB-UniRule"/>
</dbReference>
<comment type="caution">
    <text evidence="12">The sequence shown here is derived from an EMBL/GenBank/DDBJ whole genome shotgun (WGS) entry which is preliminary data.</text>
</comment>
<proteinExistence type="inferred from homology"/>
<dbReference type="Gene3D" id="1.10.10.10">
    <property type="entry name" value="Winged helix-like DNA-binding domain superfamily/Winged helix DNA-binding domain"/>
    <property type="match status" value="1"/>
</dbReference>
<protein>
    <recommendedName>
        <fullName evidence="8 9">Arginine repressor</fullName>
    </recommendedName>
</protein>
<comment type="function">
    <text evidence="8">Regulates arginine biosynthesis genes.</text>
</comment>
<keyword evidence="7 8" id="KW-0804">Transcription</keyword>
<dbReference type="GO" id="GO:0006526">
    <property type="term" value="P:L-arginine biosynthetic process"/>
    <property type="evidence" value="ECO:0007669"/>
    <property type="project" value="UniProtKB-UniPathway"/>
</dbReference>
<dbReference type="GO" id="GO:0034618">
    <property type="term" value="F:arginine binding"/>
    <property type="evidence" value="ECO:0007669"/>
    <property type="project" value="InterPro"/>
</dbReference>
<evidence type="ECO:0000313" key="13">
    <source>
        <dbReference type="Proteomes" id="UP000280668"/>
    </source>
</evidence>
<keyword evidence="3 8" id="KW-0963">Cytoplasm</keyword>
<dbReference type="Gene3D" id="3.30.1360.40">
    <property type="match status" value="1"/>
</dbReference>
<sequence length="175" mass="18177">MSAPESAAAVGARTAGTKTARHALIAEILTHRAVRSQAELSEALAERGLHATQSTISRDLDELRAHKVRGPEGAAIYALPVEGGGNETTSPAGVEELGARLQRWCAEVLVTAEAAQNLVVLRTPPGAAHILASALDHAVLPEVLGCIAGDDTVLVITRDDATAERLTTRLIDLAG</sequence>
<evidence type="ECO:0000256" key="1">
    <source>
        <dbReference type="ARBA" id="ARBA00004496"/>
    </source>
</evidence>
<dbReference type="GO" id="GO:0051259">
    <property type="term" value="P:protein complex oligomerization"/>
    <property type="evidence" value="ECO:0007669"/>
    <property type="project" value="InterPro"/>
</dbReference>
<dbReference type="Pfam" id="PF01316">
    <property type="entry name" value="Arg_repressor"/>
    <property type="match status" value="1"/>
</dbReference>
<evidence type="ECO:0000256" key="4">
    <source>
        <dbReference type="ARBA" id="ARBA00022491"/>
    </source>
</evidence>
<dbReference type="PRINTS" id="PR01467">
    <property type="entry name" value="ARGREPRESSOR"/>
</dbReference>
<name>A0A3N2BG24_9MICO</name>
<comment type="subcellular location">
    <subcellularLocation>
        <location evidence="1 8">Cytoplasm</location>
    </subcellularLocation>
</comment>
<dbReference type="PANTHER" id="PTHR34471">
    <property type="entry name" value="ARGININE REPRESSOR"/>
    <property type="match status" value="1"/>
</dbReference>
<keyword evidence="6 8" id="KW-0238">DNA-binding</keyword>
<feature type="domain" description="Arginine repressor C-terminal" evidence="11">
    <location>
        <begin position="106"/>
        <end position="170"/>
    </location>
</feature>
<organism evidence="12 13">
    <name type="scientific">Bogoriella caseilytica</name>
    <dbReference type="NCBI Taxonomy" id="56055"/>
    <lineage>
        <taxon>Bacteria</taxon>
        <taxon>Bacillati</taxon>
        <taxon>Actinomycetota</taxon>
        <taxon>Actinomycetes</taxon>
        <taxon>Micrococcales</taxon>
        <taxon>Bogoriellaceae</taxon>
        <taxon>Bogoriella</taxon>
    </lineage>
</organism>
<reference evidence="12 13" key="1">
    <citation type="submission" date="2018-11" db="EMBL/GenBank/DDBJ databases">
        <title>Sequencing the genomes of 1000 actinobacteria strains.</title>
        <authorList>
            <person name="Klenk H.-P."/>
        </authorList>
    </citation>
    <scope>NUCLEOTIDE SEQUENCE [LARGE SCALE GENOMIC DNA]</scope>
    <source>
        <strain evidence="12 13">DSM 11294</strain>
    </source>
</reference>
<accession>A0A3N2BG24</accession>
<keyword evidence="8" id="KW-0055">Arginine biosynthesis</keyword>
<dbReference type="Pfam" id="PF02863">
    <property type="entry name" value="Arg_repressor_C"/>
    <property type="match status" value="1"/>
</dbReference>
<evidence type="ECO:0000256" key="9">
    <source>
        <dbReference type="NCBIfam" id="TIGR01529"/>
    </source>
</evidence>